<dbReference type="OrthoDB" id="9795923at2"/>
<dbReference type="SUPFAM" id="SSF46785">
    <property type="entry name" value="Winged helix' DNA-binding domain"/>
    <property type="match status" value="1"/>
</dbReference>
<evidence type="ECO:0000313" key="3">
    <source>
        <dbReference type="Proteomes" id="UP000237797"/>
    </source>
</evidence>
<dbReference type="Proteomes" id="UP000237797">
    <property type="component" value="Unassembled WGS sequence"/>
</dbReference>
<dbReference type="PROSITE" id="PS51197">
    <property type="entry name" value="HTH_RRF2_2"/>
    <property type="match status" value="1"/>
</dbReference>
<evidence type="ECO:0000313" key="2">
    <source>
        <dbReference type="EMBL" id="PRX42568.1"/>
    </source>
</evidence>
<name>A0A2T0LJ77_9BACL</name>
<dbReference type="Pfam" id="PF02082">
    <property type="entry name" value="Rrf2"/>
    <property type="match status" value="1"/>
</dbReference>
<dbReference type="InterPro" id="IPR036390">
    <property type="entry name" value="WH_DNA-bd_sf"/>
</dbReference>
<dbReference type="Gene3D" id="1.10.10.10">
    <property type="entry name" value="Winged helix-like DNA-binding domain superfamily/Winged helix DNA-binding domain"/>
    <property type="match status" value="1"/>
</dbReference>
<comment type="caution">
    <text evidence="2">The sequence shown here is derived from an EMBL/GenBank/DDBJ whole genome shotgun (WGS) entry which is preliminary data.</text>
</comment>
<keyword evidence="3" id="KW-1185">Reference proteome</keyword>
<dbReference type="PANTHER" id="PTHR33221:SF5">
    <property type="entry name" value="HTH-TYPE TRANSCRIPTIONAL REGULATOR ISCR"/>
    <property type="match status" value="1"/>
</dbReference>
<reference evidence="2 3" key="1">
    <citation type="submission" date="2018-03" db="EMBL/GenBank/DDBJ databases">
        <title>Genomic Encyclopedia of Archaeal and Bacterial Type Strains, Phase II (KMG-II): from individual species to whole genera.</title>
        <authorList>
            <person name="Goeker M."/>
        </authorList>
    </citation>
    <scope>NUCLEOTIDE SEQUENCE [LARGE SCALE GENOMIC DNA]</scope>
    <source>
        <strain evidence="2 3">DSM 44946</strain>
    </source>
</reference>
<dbReference type="NCBIfam" id="TIGR00738">
    <property type="entry name" value="rrf2_super"/>
    <property type="match status" value="1"/>
</dbReference>
<proteinExistence type="predicted"/>
<dbReference type="PANTHER" id="PTHR33221">
    <property type="entry name" value="WINGED HELIX-TURN-HELIX TRANSCRIPTIONAL REGULATOR, RRF2 FAMILY"/>
    <property type="match status" value="1"/>
</dbReference>
<protein>
    <submittedName>
        <fullName evidence="2">BadM/Rrf2 family transcriptional regulator</fullName>
    </submittedName>
</protein>
<keyword evidence="1" id="KW-0238">DNA-binding</keyword>
<gene>
    <name evidence="2" type="ORF">CLV97_10156</name>
</gene>
<dbReference type="AlphaFoldDB" id="A0A2T0LJ77"/>
<organism evidence="2 3">
    <name type="scientific">Planifilum fimeticola</name>
    <dbReference type="NCBI Taxonomy" id="201975"/>
    <lineage>
        <taxon>Bacteria</taxon>
        <taxon>Bacillati</taxon>
        <taxon>Bacillota</taxon>
        <taxon>Bacilli</taxon>
        <taxon>Bacillales</taxon>
        <taxon>Thermoactinomycetaceae</taxon>
        <taxon>Planifilum</taxon>
    </lineage>
</organism>
<dbReference type="InterPro" id="IPR000944">
    <property type="entry name" value="Tscrpt_reg_Rrf2"/>
</dbReference>
<evidence type="ECO:0000256" key="1">
    <source>
        <dbReference type="ARBA" id="ARBA00023125"/>
    </source>
</evidence>
<dbReference type="GO" id="GO:0003700">
    <property type="term" value="F:DNA-binding transcription factor activity"/>
    <property type="evidence" value="ECO:0007669"/>
    <property type="project" value="TreeGrafter"/>
</dbReference>
<dbReference type="GO" id="GO:0003677">
    <property type="term" value="F:DNA binding"/>
    <property type="evidence" value="ECO:0007669"/>
    <property type="project" value="UniProtKB-KW"/>
</dbReference>
<dbReference type="InterPro" id="IPR036388">
    <property type="entry name" value="WH-like_DNA-bd_sf"/>
</dbReference>
<dbReference type="GO" id="GO:0005829">
    <property type="term" value="C:cytosol"/>
    <property type="evidence" value="ECO:0007669"/>
    <property type="project" value="TreeGrafter"/>
</dbReference>
<accession>A0A2T0LJ77</accession>
<dbReference type="InterPro" id="IPR030489">
    <property type="entry name" value="TR_Rrf2-type_CS"/>
</dbReference>
<sequence length="146" mass="16306">MKVSTRGEYALRALILLGQHPNEVIPVADISATTRVPINYLEQILLQLKKLGYVTSKRGIRGGYTLRLPSDQIVIGEVIRRLEGPLAPMGCVSVTAYEPCPLEEGCLLKPLWALIRDTVARLLEQTTLDDLLRGRIQTGKERMDVR</sequence>
<dbReference type="EMBL" id="PVNE01000001">
    <property type="protein sequence ID" value="PRX42568.1"/>
    <property type="molecule type" value="Genomic_DNA"/>
</dbReference>
<dbReference type="PROSITE" id="PS01332">
    <property type="entry name" value="HTH_RRF2_1"/>
    <property type="match status" value="1"/>
</dbReference>
<dbReference type="RefSeq" id="WP_106343523.1">
    <property type="nucleotide sequence ID" value="NZ_PVNE01000001.1"/>
</dbReference>